<dbReference type="Pfam" id="PF01863">
    <property type="entry name" value="YgjP-like"/>
    <property type="match status" value="1"/>
</dbReference>
<dbReference type="Proteomes" id="UP000219573">
    <property type="component" value="Unassembled WGS sequence"/>
</dbReference>
<dbReference type="PANTHER" id="PTHR30399:SF1">
    <property type="entry name" value="UTP PYROPHOSPHATASE"/>
    <property type="match status" value="1"/>
</dbReference>
<dbReference type="AlphaFoldDB" id="A0A285GW01"/>
<evidence type="ECO:0000313" key="3">
    <source>
        <dbReference type="Proteomes" id="UP000219573"/>
    </source>
</evidence>
<accession>A0A285GW01</accession>
<proteinExistence type="predicted"/>
<dbReference type="CDD" id="cd07344">
    <property type="entry name" value="M48_yhfN_like"/>
    <property type="match status" value="1"/>
</dbReference>
<dbReference type="OrthoDB" id="9811177at2"/>
<sequence>MEAIKFGNSRIEYDIVRSSRRKTVGIIVDPQDGVIVRVPKDLAEAEIATIVKKKGSWITEKQRLLQEVKAPPKPKEFMSGERLMYLGRRYRLKVVTTDETNQVEVGLIKGKFIIKVPLSLQKDNRREAIRATVIDWYKDHAKNKIKARVNYYTHKLDVEPNLINVKEQKKRWGSCSSLGNLNFNWKIIMAPMSIVDYIVVHELAHLRHHNHSSEFWELVEAIISDYKERKEWLRINGRQLALK</sequence>
<dbReference type="InterPro" id="IPR053136">
    <property type="entry name" value="UTP_pyrophosphatase-like"/>
</dbReference>
<protein>
    <recommendedName>
        <fullName evidence="1">YgjP-like metallopeptidase domain-containing protein</fullName>
    </recommendedName>
</protein>
<evidence type="ECO:0000259" key="1">
    <source>
        <dbReference type="Pfam" id="PF01863"/>
    </source>
</evidence>
<feature type="domain" description="YgjP-like metallopeptidase" evidence="1">
    <location>
        <begin position="22"/>
        <end position="234"/>
    </location>
</feature>
<dbReference type="RefSeq" id="WP_097017739.1">
    <property type="nucleotide sequence ID" value="NZ_OBDZ01000011.1"/>
</dbReference>
<dbReference type="PANTHER" id="PTHR30399">
    <property type="entry name" value="UNCHARACTERIZED PROTEIN YGJP"/>
    <property type="match status" value="1"/>
</dbReference>
<name>A0A285GW01_9FIRM</name>
<dbReference type="Gene3D" id="3.30.2010.10">
    <property type="entry name" value="Metalloproteases ('zincins'), catalytic domain"/>
    <property type="match status" value="1"/>
</dbReference>
<evidence type="ECO:0000313" key="2">
    <source>
        <dbReference type="EMBL" id="SNY27692.1"/>
    </source>
</evidence>
<reference evidence="3" key="1">
    <citation type="submission" date="2017-09" db="EMBL/GenBank/DDBJ databases">
        <authorList>
            <person name="Varghese N."/>
            <person name="Submissions S."/>
        </authorList>
    </citation>
    <scope>NUCLEOTIDE SEQUENCE [LARGE SCALE GENOMIC DNA]</scope>
    <source>
        <strain evidence="3">MSL47</strain>
    </source>
</reference>
<gene>
    <name evidence="2" type="ORF">SAMN06265827_11170</name>
</gene>
<organism evidence="2 3">
    <name type="scientific">Orenia metallireducens</name>
    <dbReference type="NCBI Taxonomy" id="1413210"/>
    <lineage>
        <taxon>Bacteria</taxon>
        <taxon>Bacillati</taxon>
        <taxon>Bacillota</taxon>
        <taxon>Clostridia</taxon>
        <taxon>Halanaerobiales</taxon>
        <taxon>Halobacteroidaceae</taxon>
        <taxon>Orenia</taxon>
    </lineage>
</organism>
<keyword evidence="3" id="KW-1185">Reference proteome</keyword>
<dbReference type="EMBL" id="OBDZ01000011">
    <property type="protein sequence ID" value="SNY27692.1"/>
    <property type="molecule type" value="Genomic_DNA"/>
</dbReference>
<dbReference type="InterPro" id="IPR002725">
    <property type="entry name" value="YgjP-like_metallopeptidase"/>
</dbReference>